<feature type="modified residue" description="N6-succinyllysine" evidence="17">
    <location>
        <position position="72"/>
    </location>
</feature>
<feature type="binding site" evidence="13">
    <location>
        <position position="101"/>
    </location>
    <ligand>
        <name>D-threo-isocitrate</name>
        <dbReference type="ChEBI" id="CHEBI:15562"/>
    </ligand>
</feature>
<feature type="binding site" evidence="15">
    <location>
        <position position="270"/>
    </location>
    <ligand>
        <name>Mg(2+)</name>
        <dbReference type="ChEBI" id="CHEBI:18420"/>
    </ligand>
</feature>
<evidence type="ECO:0000256" key="14">
    <source>
        <dbReference type="PIRSR" id="PIRSR604439-2"/>
    </source>
</evidence>
<feature type="site" description="Critical for catalysis" evidence="16">
    <location>
        <position position="200"/>
    </location>
</feature>
<dbReference type="GO" id="GO:0004450">
    <property type="term" value="F:isocitrate dehydrogenase (NADP+) activity"/>
    <property type="evidence" value="ECO:0007669"/>
    <property type="project" value="UniProtKB-EC"/>
</dbReference>
<keyword evidence="5" id="KW-0329">Glyoxylate bypass</keyword>
<evidence type="ECO:0000313" key="19">
    <source>
        <dbReference type="EMBL" id="AMD90997.1"/>
    </source>
</evidence>
<keyword evidence="11 15" id="KW-0464">Manganese</keyword>
<keyword evidence="9 14" id="KW-0521">NADP</keyword>
<evidence type="ECO:0000256" key="15">
    <source>
        <dbReference type="PIRSR" id="PIRSR604439-3"/>
    </source>
</evidence>
<reference evidence="20" key="1">
    <citation type="submission" date="2016-02" db="EMBL/GenBank/DDBJ databases">
        <authorList>
            <person name="Holder M.E."/>
            <person name="Ajami N.J."/>
            <person name="Petrosino J.F."/>
        </authorList>
    </citation>
    <scope>NUCLEOTIDE SEQUENCE [LARGE SCALE GENOMIC DNA]</scope>
    <source>
        <strain evidence="20">CCUG 45958</strain>
    </source>
</reference>
<dbReference type="InterPro" id="IPR019818">
    <property type="entry name" value="IsoCit/isopropylmalate_DH_CS"/>
</dbReference>
<feature type="modified residue" description="N6-acetyllysine" evidence="17">
    <location>
        <position position="114"/>
    </location>
</feature>
<keyword evidence="6" id="KW-0816">Tricarboxylic acid cycle</keyword>
<dbReference type="InterPro" id="IPR004439">
    <property type="entry name" value="Isocitrate_DH_NADP_dimer_prok"/>
</dbReference>
<evidence type="ECO:0000256" key="2">
    <source>
        <dbReference type="ARBA" id="ARBA00007769"/>
    </source>
</evidence>
<dbReference type="GO" id="GO:0006099">
    <property type="term" value="P:tricarboxylic acid cycle"/>
    <property type="evidence" value="ECO:0007669"/>
    <property type="project" value="UniProtKB-KW"/>
</dbReference>
<name>A0A0X8JLK9_9BACT</name>
<dbReference type="Pfam" id="PF00180">
    <property type="entry name" value="Iso_dh"/>
    <property type="match status" value="1"/>
</dbReference>
<feature type="binding site" evidence="13">
    <location>
        <position position="85"/>
    </location>
    <ligand>
        <name>D-threo-isocitrate</name>
        <dbReference type="ChEBI" id="CHEBI:15562"/>
    </ligand>
</feature>
<comment type="similarity">
    <text evidence="2">Belongs to the isocitrate and isopropylmalate dehydrogenases family.</text>
</comment>
<dbReference type="InterPro" id="IPR024084">
    <property type="entry name" value="IsoPropMal-DH-like_dom"/>
</dbReference>
<dbReference type="NCBIfam" id="NF005425">
    <property type="entry name" value="PRK07006.1"/>
    <property type="match status" value="1"/>
</dbReference>
<comment type="subunit">
    <text evidence="3">Homodimer.</text>
</comment>
<dbReference type="EMBL" id="CP014229">
    <property type="protein sequence ID" value="AMD90997.1"/>
    <property type="molecule type" value="Genomic_DNA"/>
</dbReference>
<sequence length="379" mass="40671">MRKKIYWIEGDGIGPEIWRAARPVIDAALAKESDLRLDWQELLAGEKAVAETGSPLPETTMDALRGADIAMKGPLGTPVGTGIRSLNVALRQGLDLYACIRPVRHFDGLETPVKHPERVDMVIFRENTEDVYAGVEFAANTPEARKLIAFLRDELGVSKVGEAAAVGIKPMTEAGSKRLVRRALRYALDNGRDSLTLVHKGNIMKFTEGAFRQWGYDVAAQEFGGQTCTEKEPMPGRLVVKDRIADAMFQEALLRPEQYQVLATPNLNGDYISDALAAQVGGLGLAPGVNMSDSLAFFEATHGTAPTIAGQDKANPGSVILCGALLMEHLGLPKAAERIRSAVGKAIAAKAVTVDLAAQVSGARVVGCREFGEIIGENL</sequence>
<evidence type="ECO:0000256" key="12">
    <source>
        <dbReference type="ARBA" id="ARBA00023554"/>
    </source>
</evidence>
<dbReference type="RefSeq" id="WP_062253920.1">
    <property type="nucleotide sequence ID" value="NZ_CP014229.1"/>
</dbReference>
<feature type="domain" description="Isopropylmalate dehydrogenase-like" evidence="18">
    <location>
        <begin position="4"/>
        <end position="375"/>
    </location>
</feature>
<evidence type="ECO:0000256" key="6">
    <source>
        <dbReference type="ARBA" id="ARBA00022532"/>
    </source>
</evidence>
<accession>A0A0X8JLK9</accession>
<dbReference type="PANTHER" id="PTHR43504">
    <property type="entry name" value="ISOCITRATE DEHYDROGENASE [NADP]"/>
    <property type="match status" value="1"/>
</dbReference>
<evidence type="ECO:0000256" key="1">
    <source>
        <dbReference type="ARBA" id="ARBA00001936"/>
    </source>
</evidence>
<evidence type="ECO:0000256" key="17">
    <source>
        <dbReference type="PIRSR" id="PIRSR604439-5"/>
    </source>
</evidence>
<comment type="catalytic activity">
    <reaction evidence="12">
        <text>D-threo-isocitrate + NADP(+) = 2-oxoglutarate + CO2 + NADPH</text>
        <dbReference type="Rhea" id="RHEA:19629"/>
        <dbReference type="ChEBI" id="CHEBI:15562"/>
        <dbReference type="ChEBI" id="CHEBI:16526"/>
        <dbReference type="ChEBI" id="CHEBI:16810"/>
        <dbReference type="ChEBI" id="CHEBI:57783"/>
        <dbReference type="ChEBI" id="CHEBI:58349"/>
        <dbReference type="EC" id="1.1.1.42"/>
    </reaction>
</comment>
<evidence type="ECO:0000256" key="16">
    <source>
        <dbReference type="PIRSR" id="PIRSR604439-4"/>
    </source>
</evidence>
<dbReference type="SUPFAM" id="SSF53659">
    <property type="entry name" value="Isocitrate/Isopropylmalate dehydrogenase-like"/>
    <property type="match status" value="1"/>
</dbReference>
<evidence type="ECO:0000256" key="11">
    <source>
        <dbReference type="ARBA" id="ARBA00023211"/>
    </source>
</evidence>
<evidence type="ECO:0000256" key="5">
    <source>
        <dbReference type="ARBA" id="ARBA00022435"/>
    </source>
</evidence>
<evidence type="ECO:0000256" key="3">
    <source>
        <dbReference type="ARBA" id="ARBA00011738"/>
    </source>
</evidence>
<dbReference type="GO" id="GO:0006097">
    <property type="term" value="P:glyoxylate cycle"/>
    <property type="evidence" value="ECO:0007669"/>
    <property type="project" value="UniProtKB-KW"/>
</dbReference>
<feature type="site" description="Critical for catalysis" evidence="16">
    <location>
        <position position="132"/>
    </location>
</feature>
<dbReference type="Gene3D" id="3.40.718.10">
    <property type="entry name" value="Isopropylmalate Dehydrogenase"/>
    <property type="match status" value="1"/>
</dbReference>
<feature type="modified residue" description="Phosphoserine" evidence="17">
    <location>
        <position position="85"/>
    </location>
</feature>
<dbReference type="KEGG" id="dfi:AXF13_13155"/>
<feature type="binding site" evidence="13">
    <location>
        <position position="91"/>
    </location>
    <ligand>
        <name>D-threo-isocitrate</name>
        <dbReference type="ChEBI" id="CHEBI:15562"/>
    </ligand>
</feature>
<dbReference type="SMART" id="SM01329">
    <property type="entry name" value="Iso_dh"/>
    <property type="match status" value="1"/>
</dbReference>
<dbReference type="GO" id="GO:0000287">
    <property type="term" value="F:magnesium ion binding"/>
    <property type="evidence" value="ECO:0007669"/>
    <property type="project" value="InterPro"/>
</dbReference>
<dbReference type="EC" id="1.1.1.42" evidence="4"/>
<dbReference type="Proteomes" id="UP000069241">
    <property type="component" value="Chromosome"/>
</dbReference>
<comment type="cofactor">
    <cofactor evidence="15">
        <name>Mg(2+)</name>
        <dbReference type="ChEBI" id="CHEBI:18420"/>
    </cofactor>
    <cofactor evidence="15">
        <name>Mn(2+)</name>
        <dbReference type="ChEBI" id="CHEBI:29035"/>
    </cofactor>
    <text evidence="15">Binds 1 Mg(2+) or Mn(2+) ion per subunit.</text>
</comment>
<keyword evidence="8 15" id="KW-0460">Magnesium</keyword>
<evidence type="ECO:0000256" key="7">
    <source>
        <dbReference type="ARBA" id="ARBA00022723"/>
    </source>
</evidence>
<dbReference type="PANTHER" id="PTHR43504:SF1">
    <property type="entry name" value="ISOCITRATE DEHYDROGENASE [NADP]"/>
    <property type="match status" value="1"/>
</dbReference>
<feature type="binding site" evidence="14">
    <location>
        <position position="315"/>
    </location>
    <ligand>
        <name>NADP(+)</name>
        <dbReference type="ChEBI" id="CHEBI:58349"/>
    </ligand>
</feature>
<organism evidence="19 20">
    <name type="scientific">Desulfovibrio fairfieldensis</name>
    <dbReference type="NCBI Taxonomy" id="44742"/>
    <lineage>
        <taxon>Bacteria</taxon>
        <taxon>Pseudomonadati</taxon>
        <taxon>Thermodesulfobacteriota</taxon>
        <taxon>Desulfovibrionia</taxon>
        <taxon>Desulfovibrionales</taxon>
        <taxon>Desulfovibrionaceae</taxon>
        <taxon>Desulfovibrio</taxon>
    </lineage>
</organism>
<keyword evidence="7" id="KW-0479">Metal-binding</keyword>
<gene>
    <name evidence="19" type="ORF">AXF13_13155</name>
</gene>
<comment type="cofactor">
    <cofactor evidence="1">
        <name>Mn(2+)</name>
        <dbReference type="ChEBI" id="CHEBI:29035"/>
    </cofactor>
</comment>
<keyword evidence="20" id="KW-1185">Reference proteome</keyword>
<feature type="binding site" evidence="13">
    <location>
        <position position="87"/>
    </location>
    <ligand>
        <name>D-threo-isocitrate</name>
        <dbReference type="ChEBI" id="CHEBI:15562"/>
    </ligand>
</feature>
<dbReference type="AlphaFoldDB" id="A0A0X8JLK9"/>
<evidence type="ECO:0000259" key="18">
    <source>
        <dbReference type="SMART" id="SM01329"/>
    </source>
</evidence>
<evidence type="ECO:0000256" key="10">
    <source>
        <dbReference type="ARBA" id="ARBA00023002"/>
    </source>
</evidence>
<dbReference type="STRING" id="44742.AXF13_13155"/>
<dbReference type="GO" id="GO:0051287">
    <property type="term" value="F:NAD binding"/>
    <property type="evidence" value="ECO:0007669"/>
    <property type="project" value="InterPro"/>
</dbReference>
<evidence type="ECO:0000256" key="9">
    <source>
        <dbReference type="ARBA" id="ARBA00022857"/>
    </source>
</evidence>
<dbReference type="PROSITE" id="PS00470">
    <property type="entry name" value="IDH_IMDH"/>
    <property type="match status" value="1"/>
</dbReference>
<proteinExistence type="inferred from homology"/>
<evidence type="ECO:0000256" key="13">
    <source>
        <dbReference type="PIRSR" id="PIRSR604439-1"/>
    </source>
</evidence>
<evidence type="ECO:0000313" key="20">
    <source>
        <dbReference type="Proteomes" id="UP000069241"/>
    </source>
</evidence>
<evidence type="ECO:0000256" key="8">
    <source>
        <dbReference type="ARBA" id="ARBA00022842"/>
    </source>
</evidence>
<feature type="binding site" evidence="13">
    <location>
        <position position="125"/>
    </location>
    <ligand>
        <name>D-threo-isocitrate</name>
        <dbReference type="ChEBI" id="CHEBI:15562"/>
    </ligand>
</feature>
<protein>
    <recommendedName>
        <fullName evidence="4">isocitrate dehydrogenase (NADP(+))</fullName>
        <ecNumber evidence="4">1.1.1.42</ecNumber>
    </recommendedName>
</protein>
<keyword evidence="10" id="KW-0560">Oxidoreductase</keyword>
<evidence type="ECO:0000256" key="4">
    <source>
        <dbReference type="ARBA" id="ARBA00013013"/>
    </source>
</evidence>